<dbReference type="AlphaFoldDB" id="A0A1Z4JFZ7"/>
<feature type="region of interest" description="Disordered" evidence="1">
    <location>
        <begin position="318"/>
        <end position="338"/>
    </location>
</feature>
<organism evidence="2 3">
    <name type="scientific">Leptolyngbya boryana NIES-2135</name>
    <dbReference type="NCBI Taxonomy" id="1973484"/>
    <lineage>
        <taxon>Bacteria</taxon>
        <taxon>Bacillati</taxon>
        <taxon>Cyanobacteriota</taxon>
        <taxon>Cyanophyceae</taxon>
        <taxon>Leptolyngbyales</taxon>
        <taxon>Leptolyngbyaceae</taxon>
        <taxon>Leptolyngbya group</taxon>
        <taxon>Leptolyngbya</taxon>
    </lineage>
</organism>
<dbReference type="Proteomes" id="UP000217895">
    <property type="component" value="Chromosome"/>
</dbReference>
<accession>A0A1Z4JFZ7</accession>
<evidence type="ECO:0000256" key="1">
    <source>
        <dbReference type="SAM" id="MobiDB-lite"/>
    </source>
</evidence>
<evidence type="ECO:0000313" key="3">
    <source>
        <dbReference type="Proteomes" id="UP000217895"/>
    </source>
</evidence>
<proteinExistence type="predicted"/>
<protein>
    <submittedName>
        <fullName evidence="2">Uncharacterized protein</fullName>
    </submittedName>
</protein>
<keyword evidence="3" id="KW-1185">Reference proteome</keyword>
<dbReference type="EMBL" id="AP018203">
    <property type="protein sequence ID" value="BAY55704.1"/>
    <property type="molecule type" value="Genomic_DNA"/>
</dbReference>
<evidence type="ECO:0000313" key="2">
    <source>
        <dbReference type="EMBL" id="BAY55704.1"/>
    </source>
</evidence>
<sequence length="338" mass="38648">MVTIPEQATLDSLEKRSGDIVQLARQHDSDSQATLSAKRRFFLVELDVAGLSPDSITPEQIAAIQAQGYPNLVILLQAFYQIREYSSSPERLQWNPDTQPGRTNVPICMDWFIASIVPEELNQFDFLSRCERIWTDSAPAGEGMLFTRIFNYQVKFVTGYEDGLRLVLCRVEVGARSHPPQVSRRPTFAVKPFDLTRRMDAYDDSPDGEDWNCPVKVPMGISRWDFTLAEIDRQDFKQLREQLGDANFQTIVETQGYVHPQNELSTYRGEDDLPLRYYIRETDQAKVKDLILVSFGEFQPCRWVAHIEGIWQIIEEDEPTPESKPVEAASIPELAQLG</sequence>
<gene>
    <name evidence="2" type="ORF">NIES2135_25280</name>
</gene>
<name>A0A1Z4JFZ7_LEPBY</name>
<reference evidence="2 3" key="1">
    <citation type="submission" date="2017-06" db="EMBL/GenBank/DDBJ databases">
        <title>Genome sequencing of cyanobaciteial culture collection at National Institute for Environmental Studies (NIES).</title>
        <authorList>
            <person name="Hirose Y."/>
            <person name="Shimura Y."/>
            <person name="Fujisawa T."/>
            <person name="Nakamura Y."/>
            <person name="Kawachi M."/>
        </authorList>
    </citation>
    <scope>NUCLEOTIDE SEQUENCE [LARGE SCALE GENOMIC DNA]</scope>
    <source>
        <strain evidence="2 3">NIES-2135</strain>
    </source>
</reference>